<dbReference type="Gramene" id="Psat02G0291600-T1">
    <property type="protein sequence ID" value="KAI5436590.1"/>
    <property type="gene ID" value="KIW84_022916"/>
</dbReference>
<name>A0A9D4YG21_PEA</name>
<gene>
    <name evidence="1" type="ORF">KIW84_022916</name>
</gene>
<evidence type="ECO:0000313" key="2">
    <source>
        <dbReference type="Proteomes" id="UP001058974"/>
    </source>
</evidence>
<accession>A0A9D4YG21</accession>
<reference evidence="1 2" key="1">
    <citation type="journal article" date="2022" name="Nat. Genet.">
        <title>Improved pea reference genome and pan-genome highlight genomic features and evolutionary characteristics.</title>
        <authorList>
            <person name="Yang T."/>
            <person name="Liu R."/>
            <person name="Luo Y."/>
            <person name="Hu S."/>
            <person name="Wang D."/>
            <person name="Wang C."/>
            <person name="Pandey M.K."/>
            <person name="Ge S."/>
            <person name="Xu Q."/>
            <person name="Li N."/>
            <person name="Li G."/>
            <person name="Huang Y."/>
            <person name="Saxena R.K."/>
            <person name="Ji Y."/>
            <person name="Li M."/>
            <person name="Yan X."/>
            <person name="He Y."/>
            <person name="Liu Y."/>
            <person name="Wang X."/>
            <person name="Xiang C."/>
            <person name="Varshney R.K."/>
            <person name="Ding H."/>
            <person name="Gao S."/>
            <person name="Zong X."/>
        </authorList>
    </citation>
    <scope>NUCLEOTIDE SEQUENCE [LARGE SCALE GENOMIC DNA]</scope>
    <source>
        <strain evidence="1 2">cv. Zhongwan 6</strain>
    </source>
</reference>
<dbReference type="AlphaFoldDB" id="A0A9D4YG21"/>
<sequence>MAVSKRNFGGGDVIPARRLMVCSDVWVSPLTLRGSQQCRALSVPEITQQMWDSKKGDFEKDCKDGCLDDKIVVLFMMKATSSVEDDDEEPDKSKSKV</sequence>
<keyword evidence="2" id="KW-1185">Reference proteome</keyword>
<dbReference type="EMBL" id="JAMSHJ010000002">
    <property type="protein sequence ID" value="KAI5436590.1"/>
    <property type="molecule type" value="Genomic_DNA"/>
</dbReference>
<proteinExistence type="predicted"/>
<comment type="caution">
    <text evidence="1">The sequence shown here is derived from an EMBL/GenBank/DDBJ whole genome shotgun (WGS) entry which is preliminary data.</text>
</comment>
<organism evidence="1 2">
    <name type="scientific">Pisum sativum</name>
    <name type="common">Garden pea</name>
    <name type="synonym">Lathyrus oleraceus</name>
    <dbReference type="NCBI Taxonomy" id="3888"/>
    <lineage>
        <taxon>Eukaryota</taxon>
        <taxon>Viridiplantae</taxon>
        <taxon>Streptophyta</taxon>
        <taxon>Embryophyta</taxon>
        <taxon>Tracheophyta</taxon>
        <taxon>Spermatophyta</taxon>
        <taxon>Magnoliopsida</taxon>
        <taxon>eudicotyledons</taxon>
        <taxon>Gunneridae</taxon>
        <taxon>Pentapetalae</taxon>
        <taxon>rosids</taxon>
        <taxon>fabids</taxon>
        <taxon>Fabales</taxon>
        <taxon>Fabaceae</taxon>
        <taxon>Papilionoideae</taxon>
        <taxon>50 kb inversion clade</taxon>
        <taxon>NPAAA clade</taxon>
        <taxon>Hologalegina</taxon>
        <taxon>IRL clade</taxon>
        <taxon>Fabeae</taxon>
        <taxon>Lathyrus</taxon>
    </lineage>
</organism>
<evidence type="ECO:0000313" key="1">
    <source>
        <dbReference type="EMBL" id="KAI5436590.1"/>
    </source>
</evidence>
<protein>
    <submittedName>
        <fullName evidence="1">Uncharacterized protein</fullName>
    </submittedName>
</protein>
<dbReference type="Proteomes" id="UP001058974">
    <property type="component" value="Chromosome 2"/>
</dbReference>